<sequence>MAGGNQESIWDRIKHRTKYLVRICCQNTSAAFIAVAAVIIIFLLAAITVIAIVTTRAGTTGTSEANHSDTSTNFTTIFTTDAGSAFDMTTTIKSDGSSLAYTASVFATDMKIQYSSNIPTTLEQERNTELEETTLGMTTIKSDITTSDMPTTIQMAPTTVISTAEVLAEITTMGSATTEMGIPTYISTTPEPAISTTSSIVTDMGLPTAIATTLEPDMKTHGTVTTVQWTLPSVSTMGWATSSKPFTDMKLATDVSTQSMSTHIQTTATILTTSIQDRRYIDIGCTRYRVYNDTQSWESSKILCEKRGAVLASLSTSTVSDGVIQFIIDNNIDDGLVDYWIGLNDISQEGSYIWINGLLETSNGTMLHVLVARVTYVKDAISTHVSSTAMVSTTPDPDRRYIDIGCYRYSFHNDTHSWESSTTLCQQNGAVLASLSTRTVSDGVIQFIIDNNIDDGLVDYWIGLNDISQEGSYIWINGDPFVYTNWSRGNPNNFKNQDCGQLWTSRNFLWDDAKCSRDKGYICQRCHQYTIYTFARFIHRNDPNLTDPGMID</sequence>
<accession>A0ABM0MVX0</accession>
<dbReference type="InterPro" id="IPR016186">
    <property type="entry name" value="C-type_lectin-like/link_sf"/>
</dbReference>
<name>A0ABM0MVX0_SACKO</name>
<keyword evidence="2" id="KW-0812">Transmembrane</keyword>
<dbReference type="GeneID" id="100372642"/>
<keyword evidence="2" id="KW-1133">Transmembrane helix</keyword>
<dbReference type="SMART" id="SM00034">
    <property type="entry name" value="CLECT"/>
    <property type="match status" value="1"/>
</dbReference>
<dbReference type="PROSITE" id="PS50041">
    <property type="entry name" value="C_TYPE_LECTIN_2"/>
    <property type="match status" value="2"/>
</dbReference>
<dbReference type="Pfam" id="PF00059">
    <property type="entry name" value="Lectin_C"/>
    <property type="match status" value="1"/>
</dbReference>
<protein>
    <submittedName>
        <fullName evidence="5">Chitinase-like protein PB1E7.04c-like</fullName>
    </submittedName>
</protein>
<dbReference type="PANTHER" id="PTHR22801:SF63">
    <property type="entry name" value="C-TYPE LECTIN DOMAIN-CONTAINING PROTEIN"/>
    <property type="match status" value="1"/>
</dbReference>
<evidence type="ECO:0000256" key="1">
    <source>
        <dbReference type="ARBA" id="ARBA00023157"/>
    </source>
</evidence>
<dbReference type="CDD" id="cd00037">
    <property type="entry name" value="CLECT"/>
    <property type="match status" value="1"/>
</dbReference>
<dbReference type="Gene3D" id="3.10.100.10">
    <property type="entry name" value="Mannose-Binding Protein A, subunit A"/>
    <property type="match status" value="2"/>
</dbReference>
<feature type="domain" description="C-type lectin" evidence="3">
    <location>
        <begin position="288"/>
        <end position="357"/>
    </location>
</feature>
<dbReference type="RefSeq" id="XP_006824161.1">
    <property type="nucleotide sequence ID" value="XM_006824098.1"/>
</dbReference>
<dbReference type="InterPro" id="IPR016187">
    <property type="entry name" value="CTDL_fold"/>
</dbReference>
<dbReference type="PROSITE" id="PS00615">
    <property type="entry name" value="C_TYPE_LECTIN_1"/>
    <property type="match status" value="1"/>
</dbReference>
<dbReference type="SUPFAM" id="SSF56436">
    <property type="entry name" value="C-type lectin-like"/>
    <property type="match status" value="2"/>
</dbReference>
<keyword evidence="2" id="KW-0472">Membrane</keyword>
<organism evidence="4 5">
    <name type="scientific">Saccoglossus kowalevskii</name>
    <name type="common">Acorn worm</name>
    <dbReference type="NCBI Taxonomy" id="10224"/>
    <lineage>
        <taxon>Eukaryota</taxon>
        <taxon>Metazoa</taxon>
        <taxon>Hemichordata</taxon>
        <taxon>Enteropneusta</taxon>
        <taxon>Harrimaniidae</taxon>
        <taxon>Saccoglossus</taxon>
    </lineage>
</organism>
<evidence type="ECO:0000313" key="4">
    <source>
        <dbReference type="Proteomes" id="UP000694865"/>
    </source>
</evidence>
<keyword evidence="1" id="KW-1015">Disulfide bond</keyword>
<dbReference type="InterPro" id="IPR050801">
    <property type="entry name" value="Ca-Dep_Lectins_ImmuneDev"/>
</dbReference>
<evidence type="ECO:0000256" key="2">
    <source>
        <dbReference type="SAM" id="Phobius"/>
    </source>
</evidence>
<dbReference type="Proteomes" id="UP000694865">
    <property type="component" value="Unplaced"/>
</dbReference>
<dbReference type="PANTHER" id="PTHR22801">
    <property type="entry name" value="LITHOSTATHINE"/>
    <property type="match status" value="1"/>
</dbReference>
<gene>
    <name evidence="5" type="primary">LOC100372642</name>
</gene>
<evidence type="ECO:0000259" key="3">
    <source>
        <dbReference type="PROSITE" id="PS50041"/>
    </source>
</evidence>
<keyword evidence="4" id="KW-1185">Reference proteome</keyword>
<proteinExistence type="predicted"/>
<dbReference type="InterPro" id="IPR001304">
    <property type="entry name" value="C-type_lectin-like"/>
</dbReference>
<feature type="domain" description="C-type lectin" evidence="3">
    <location>
        <begin position="402"/>
        <end position="524"/>
    </location>
</feature>
<evidence type="ECO:0000313" key="5">
    <source>
        <dbReference type="RefSeq" id="XP_006824161.1"/>
    </source>
</evidence>
<dbReference type="InterPro" id="IPR018378">
    <property type="entry name" value="C-type_lectin_CS"/>
</dbReference>
<feature type="transmembrane region" description="Helical" evidence="2">
    <location>
        <begin position="30"/>
        <end position="53"/>
    </location>
</feature>
<reference evidence="5" key="1">
    <citation type="submission" date="2025-08" db="UniProtKB">
        <authorList>
            <consortium name="RefSeq"/>
        </authorList>
    </citation>
    <scope>IDENTIFICATION</scope>
    <source>
        <tissue evidence="5">Testes</tissue>
    </source>
</reference>